<sequence>MYWLGFIPNQGGITQASKIVHYFLTQSQWNKNTSSGTENQGIRLNH</sequence>
<organism evidence="1">
    <name type="scientific">Rhizophora mucronata</name>
    <name type="common">Asiatic mangrove</name>
    <dbReference type="NCBI Taxonomy" id="61149"/>
    <lineage>
        <taxon>Eukaryota</taxon>
        <taxon>Viridiplantae</taxon>
        <taxon>Streptophyta</taxon>
        <taxon>Embryophyta</taxon>
        <taxon>Tracheophyta</taxon>
        <taxon>Spermatophyta</taxon>
        <taxon>Magnoliopsida</taxon>
        <taxon>eudicotyledons</taxon>
        <taxon>Gunneridae</taxon>
        <taxon>Pentapetalae</taxon>
        <taxon>rosids</taxon>
        <taxon>fabids</taxon>
        <taxon>Malpighiales</taxon>
        <taxon>Rhizophoraceae</taxon>
        <taxon>Rhizophora</taxon>
    </lineage>
</organism>
<name>A0A2P2QN78_RHIMU</name>
<protein>
    <submittedName>
        <fullName evidence="1">Uncharacterized protein</fullName>
    </submittedName>
</protein>
<dbReference type="AlphaFoldDB" id="A0A2P2QN78"/>
<evidence type="ECO:0000313" key="1">
    <source>
        <dbReference type="EMBL" id="MBX68466.1"/>
    </source>
</evidence>
<dbReference type="EMBL" id="GGEC01087982">
    <property type="protein sequence ID" value="MBX68466.1"/>
    <property type="molecule type" value="Transcribed_RNA"/>
</dbReference>
<reference evidence="1" key="1">
    <citation type="submission" date="2018-02" db="EMBL/GenBank/DDBJ databases">
        <title>Rhizophora mucronata_Transcriptome.</title>
        <authorList>
            <person name="Meera S.P."/>
            <person name="Sreeshan A."/>
            <person name="Augustine A."/>
        </authorList>
    </citation>
    <scope>NUCLEOTIDE SEQUENCE</scope>
    <source>
        <tissue evidence="1">Leaf</tissue>
    </source>
</reference>
<proteinExistence type="predicted"/>
<accession>A0A2P2QN78</accession>